<feature type="domain" description="Helix-turn-helix" evidence="1">
    <location>
        <begin position="6"/>
        <end position="55"/>
    </location>
</feature>
<keyword evidence="3" id="KW-1185">Reference proteome</keyword>
<evidence type="ECO:0000313" key="3">
    <source>
        <dbReference type="Proteomes" id="UP001060336"/>
    </source>
</evidence>
<dbReference type="KEGG" id="naci:NUH88_02575"/>
<gene>
    <name evidence="2" type="ORF">NUH88_02575</name>
</gene>
<accession>A0A9J7AVU9</accession>
<name>A0A9J7AVU9_9PROT</name>
<dbReference type="GO" id="GO:0003677">
    <property type="term" value="F:DNA binding"/>
    <property type="evidence" value="ECO:0007669"/>
    <property type="project" value="InterPro"/>
</dbReference>
<sequence>MLSKPLLTIHEVSDLLKMKESTVRNWIRDGELRAIKMGRDWRVAVKDLEAYLNAHANRPET</sequence>
<dbReference type="RefSeq" id="WP_257769774.1">
    <property type="nucleotide sequence ID" value="NZ_CP102480.1"/>
</dbReference>
<organism evidence="2 3">
    <name type="scientific">Nisaea acidiphila</name>
    <dbReference type="NCBI Taxonomy" id="1862145"/>
    <lineage>
        <taxon>Bacteria</taxon>
        <taxon>Pseudomonadati</taxon>
        <taxon>Pseudomonadota</taxon>
        <taxon>Alphaproteobacteria</taxon>
        <taxon>Rhodospirillales</taxon>
        <taxon>Thalassobaculaceae</taxon>
        <taxon>Nisaea</taxon>
    </lineage>
</organism>
<dbReference type="Pfam" id="PF12728">
    <property type="entry name" value="HTH_17"/>
    <property type="match status" value="1"/>
</dbReference>
<dbReference type="InterPro" id="IPR009061">
    <property type="entry name" value="DNA-bd_dom_put_sf"/>
</dbReference>
<dbReference type="Gene3D" id="1.10.1660.10">
    <property type="match status" value="1"/>
</dbReference>
<reference evidence="2" key="1">
    <citation type="submission" date="2022-08" db="EMBL/GenBank/DDBJ databases">
        <title>Nisaea acidiphila sp. nov., isolated from a marine algal debris and emended description of the genus Nisaea Urios et al. 2008.</title>
        <authorList>
            <person name="Kwon K."/>
        </authorList>
    </citation>
    <scope>NUCLEOTIDE SEQUENCE</scope>
    <source>
        <strain evidence="2">MEBiC11861</strain>
    </source>
</reference>
<evidence type="ECO:0000259" key="1">
    <source>
        <dbReference type="Pfam" id="PF12728"/>
    </source>
</evidence>
<dbReference type="EMBL" id="CP102480">
    <property type="protein sequence ID" value="UUX50585.1"/>
    <property type="molecule type" value="Genomic_DNA"/>
</dbReference>
<dbReference type="Proteomes" id="UP001060336">
    <property type="component" value="Chromosome"/>
</dbReference>
<dbReference type="InterPro" id="IPR010093">
    <property type="entry name" value="SinI_DNA-bd"/>
</dbReference>
<dbReference type="AlphaFoldDB" id="A0A9J7AVU9"/>
<evidence type="ECO:0000313" key="2">
    <source>
        <dbReference type="EMBL" id="UUX50585.1"/>
    </source>
</evidence>
<protein>
    <submittedName>
        <fullName evidence="2">Helix-turn-helix domain-containing protein</fullName>
    </submittedName>
</protein>
<dbReference type="SUPFAM" id="SSF46955">
    <property type="entry name" value="Putative DNA-binding domain"/>
    <property type="match status" value="1"/>
</dbReference>
<proteinExistence type="predicted"/>
<dbReference type="InterPro" id="IPR041657">
    <property type="entry name" value="HTH_17"/>
</dbReference>
<dbReference type="NCBIfam" id="TIGR01764">
    <property type="entry name" value="excise"/>
    <property type="match status" value="1"/>
</dbReference>